<keyword evidence="2" id="KW-1185">Reference proteome</keyword>
<proteinExistence type="predicted"/>
<name>A0A0R0LT64_9MICR</name>
<evidence type="ECO:0000313" key="1">
    <source>
        <dbReference type="EMBL" id="KRH92642.1"/>
    </source>
</evidence>
<dbReference type="AlphaFoldDB" id="A0A0R0LT64"/>
<reference evidence="1 2" key="1">
    <citation type="submission" date="2015-07" db="EMBL/GenBank/DDBJ databases">
        <title>The genome of Pseudoloma neurophilia, a relevant intracellular parasite of the zebrafish.</title>
        <authorList>
            <person name="Ndikumana S."/>
            <person name="Pelin A."/>
            <person name="Sanders J."/>
            <person name="Corradi N."/>
        </authorList>
    </citation>
    <scope>NUCLEOTIDE SEQUENCE [LARGE SCALE GENOMIC DNA]</scope>
    <source>
        <strain evidence="1 2">MK1</strain>
    </source>
</reference>
<feature type="non-terminal residue" evidence="1">
    <location>
        <position position="1"/>
    </location>
</feature>
<organism evidence="1 2">
    <name type="scientific">Pseudoloma neurophilia</name>
    <dbReference type="NCBI Taxonomy" id="146866"/>
    <lineage>
        <taxon>Eukaryota</taxon>
        <taxon>Fungi</taxon>
        <taxon>Fungi incertae sedis</taxon>
        <taxon>Microsporidia</taxon>
        <taxon>Pseudoloma</taxon>
    </lineage>
</organism>
<comment type="caution">
    <text evidence="1">The sequence shown here is derived from an EMBL/GenBank/DDBJ whole genome shotgun (WGS) entry which is preliminary data.</text>
</comment>
<dbReference type="VEuPathDB" id="MicrosporidiaDB:M153_38210001608"/>
<dbReference type="EMBL" id="LGUB01000777">
    <property type="protein sequence ID" value="KRH92642.1"/>
    <property type="molecule type" value="Genomic_DNA"/>
</dbReference>
<gene>
    <name evidence="1" type="ORF">M153_38210001608</name>
</gene>
<evidence type="ECO:0000313" key="2">
    <source>
        <dbReference type="Proteomes" id="UP000051530"/>
    </source>
</evidence>
<protein>
    <submittedName>
        <fullName evidence="1">Uncharacterized protein</fullName>
    </submittedName>
</protein>
<dbReference type="Proteomes" id="UP000051530">
    <property type="component" value="Unassembled WGS sequence"/>
</dbReference>
<sequence length="46" mass="5303">IMIDKTCIIISGKRYIKKTFSNIPFSSKKPLRGYSGRGQKYFEKSS</sequence>
<accession>A0A0R0LT64</accession>